<keyword evidence="3" id="KW-1185">Reference proteome</keyword>
<dbReference type="Proteomes" id="UP000306145">
    <property type="component" value="Unassembled WGS sequence"/>
</dbReference>
<evidence type="ECO:0000313" key="2">
    <source>
        <dbReference type="EMBL" id="TNH28660.1"/>
    </source>
</evidence>
<feature type="region of interest" description="Disordered" evidence="1">
    <location>
        <begin position="1"/>
        <end position="61"/>
    </location>
</feature>
<comment type="caution">
    <text evidence="2">The sequence shown here is derived from an EMBL/GenBank/DDBJ whole genome shotgun (WGS) entry which is preliminary data.</text>
</comment>
<dbReference type="EMBL" id="VDFY01000154">
    <property type="protein sequence ID" value="TNH28660.1"/>
    <property type="molecule type" value="Genomic_DNA"/>
</dbReference>
<evidence type="ECO:0000313" key="3">
    <source>
        <dbReference type="Proteomes" id="UP000306145"/>
    </source>
</evidence>
<dbReference type="OrthoDB" id="3405797at2"/>
<gene>
    <name evidence="2" type="ORF">FHG89_14605</name>
</gene>
<name>A0A5C4QUS2_9ACTN</name>
<dbReference type="RefSeq" id="WP_139584919.1">
    <property type="nucleotide sequence ID" value="NZ_VDFY01000154.1"/>
</dbReference>
<feature type="compositionally biased region" description="Basic and acidic residues" evidence="1">
    <location>
        <begin position="26"/>
        <end position="38"/>
    </location>
</feature>
<evidence type="ECO:0000256" key="1">
    <source>
        <dbReference type="SAM" id="MobiDB-lite"/>
    </source>
</evidence>
<protein>
    <submittedName>
        <fullName evidence="2">Uncharacterized protein</fullName>
    </submittedName>
</protein>
<sequence length="61" mass="6811">MTVKPEHGGARRPHRSLVNPPRAAGRYRELDRNSRPDPRLPATSDEAPVNRPRNPCSKKGS</sequence>
<dbReference type="AlphaFoldDB" id="A0A5C4QUS2"/>
<accession>A0A5C4QUS2</accession>
<organism evidence="2 3">
    <name type="scientific">Micromonospora orduensis</name>
    <dbReference type="NCBI Taxonomy" id="1420891"/>
    <lineage>
        <taxon>Bacteria</taxon>
        <taxon>Bacillati</taxon>
        <taxon>Actinomycetota</taxon>
        <taxon>Actinomycetes</taxon>
        <taxon>Micromonosporales</taxon>
        <taxon>Micromonosporaceae</taxon>
        <taxon>Micromonospora</taxon>
    </lineage>
</organism>
<proteinExistence type="predicted"/>
<reference evidence="2 3" key="1">
    <citation type="submission" date="2019-06" db="EMBL/GenBank/DDBJ databases">
        <title>Micromonospora ordensis sp. nov., isolated from deep marine sediment.</title>
        <authorList>
            <person name="Veyisoglu A."/>
            <person name="Carro L."/>
            <person name="Klenk H.-P."/>
            <person name="Sahin N."/>
        </authorList>
    </citation>
    <scope>NUCLEOTIDE SEQUENCE [LARGE SCALE GENOMIC DNA]</scope>
    <source>
        <strain evidence="2 3">S2509</strain>
    </source>
</reference>